<dbReference type="SMART" id="SM00036">
    <property type="entry name" value="CNH"/>
    <property type="match status" value="1"/>
</dbReference>
<evidence type="ECO:0000256" key="7">
    <source>
        <dbReference type="ARBA" id="ARBA00022771"/>
    </source>
</evidence>
<evidence type="ECO:0000259" key="17">
    <source>
        <dbReference type="PROSITE" id="PS50011"/>
    </source>
</evidence>
<dbReference type="PANTHER" id="PTHR22988">
    <property type="entry name" value="MYOTONIC DYSTROPHY S/T KINASE-RELATED"/>
    <property type="match status" value="1"/>
</dbReference>
<evidence type="ECO:0000256" key="3">
    <source>
        <dbReference type="ARBA" id="ARBA00022553"/>
    </source>
</evidence>
<evidence type="ECO:0000256" key="10">
    <source>
        <dbReference type="ARBA" id="ARBA00022840"/>
    </source>
</evidence>
<keyword evidence="2" id="KW-0723">Serine/threonine-protein kinase</keyword>
<dbReference type="InterPro" id="IPR000719">
    <property type="entry name" value="Prot_kinase_dom"/>
</dbReference>
<evidence type="ECO:0000259" key="20">
    <source>
        <dbReference type="PROSITE" id="PS51285"/>
    </source>
</evidence>
<feature type="region of interest" description="Disordered" evidence="16">
    <location>
        <begin position="1344"/>
        <end position="1392"/>
    </location>
</feature>
<keyword evidence="22" id="KW-1185">Reference proteome</keyword>
<dbReference type="Gene3D" id="3.30.200.20">
    <property type="entry name" value="Phosphorylase Kinase, domain 1"/>
    <property type="match status" value="1"/>
</dbReference>
<dbReference type="InterPro" id="IPR000961">
    <property type="entry name" value="AGC-kinase_C"/>
</dbReference>
<keyword evidence="6 14" id="KW-0547">Nucleotide-binding</keyword>
<dbReference type="PROSITE" id="PS51285">
    <property type="entry name" value="AGC_KINASE_CTER"/>
    <property type="match status" value="1"/>
</dbReference>
<evidence type="ECO:0000256" key="6">
    <source>
        <dbReference type="ARBA" id="ARBA00022741"/>
    </source>
</evidence>
<evidence type="ECO:0000256" key="15">
    <source>
        <dbReference type="SAM" id="Coils"/>
    </source>
</evidence>
<dbReference type="EnsemblMetazoa" id="ADIR004241-RA">
    <property type="protein sequence ID" value="ADIR004241-PA"/>
    <property type="gene ID" value="ADIR004241"/>
</dbReference>
<evidence type="ECO:0000259" key="18">
    <source>
        <dbReference type="PROSITE" id="PS50081"/>
    </source>
</evidence>
<feature type="binding site" evidence="14">
    <location>
        <position position="138"/>
    </location>
    <ligand>
        <name>ATP</name>
        <dbReference type="ChEBI" id="CHEBI:30616"/>
    </ligand>
</feature>
<evidence type="ECO:0000256" key="13">
    <source>
        <dbReference type="ARBA" id="ARBA00048679"/>
    </source>
</evidence>
<evidence type="ECO:0000256" key="11">
    <source>
        <dbReference type="ARBA" id="ARBA00023054"/>
    </source>
</evidence>
<feature type="compositionally biased region" description="Polar residues" evidence="16">
    <location>
        <begin position="1382"/>
        <end position="1392"/>
    </location>
</feature>
<comment type="catalytic activity">
    <reaction evidence="13">
        <text>L-seryl-[protein] + ATP = O-phospho-L-seryl-[protein] + ADP + H(+)</text>
        <dbReference type="Rhea" id="RHEA:17989"/>
        <dbReference type="Rhea" id="RHEA-COMP:9863"/>
        <dbReference type="Rhea" id="RHEA-COMP:11604"/>
        <dbReference type="ChEBI" id="CHEBI:15378"/>
        <dbReference type="ChEBI" id="CHEBI:29999"/>
        <dbReference type="ChEBI" id="CHEBI:30616"/>
        <dbReference type="ChEBI" id="CHEBI:83421"/>
        <dbReference type="ChEBI" id="CHEBI:456216"/>
        <dbReference type="EC" id="2.7.11.1"/>
    </reaction>
</comment>
<evidence type="ECO:0000256" key="9">
    <source>
        <dbReference type="ARBA" id="ARBA00022833"/>
    </source>
</evidence>
<dbReference type="GO" id="GO:0015629">
    <property type="term" value="C:actin cytoskeleton"/>
    <property type="evidence" value="ECO:0007669"/>
    <property type="project" value="TreeGrafter"/>
</dbReference>
<dbReference type="PROSITE" id="PS50081">
    <property type="entry name" value="ZF_DAG_PE_2"/>
    <property type="match status" value="1"/>
</dbReference>
<dbReference type="CDD" id="cd00029">
    <property type="entry name" value="C1"/>
    <property type="match status" value="1"/>
</dbReference>
<evidence type="ECO:0000256" key="14">
    <source>
        <dbReference type="PROSITE-ProRule" id="PRU10141"/>
    </source>
</evidence>
<evidence type="ECO:0000256" key="12">
    <source>
        <dbReference type="ARBA" id="ARBA00047899"/>
    </source>
</evidence>
<dbReference type="InterPro" id="IPR050839">
    <property type="entry name" value="Rho-assoc_Ser/Thr_Kinase"/>
</dbReference>
<reference evidence="21" key="2">
    <citation type="submission" date="2020-05" db="UniProtKB">
        <authorList>
            <consortium name="EnsemblMetazoa"/>
        </authorList>
    </citation>
    <scope>IDENTIFICATION</scope>
    <source>
        <strain evidence="21">WRAIR2</strain>
    </source>
</reference>
<dbReference type="InterPro" id="IPR001180">
    <property type="entry name" value="CNH_dom"/>
</dbReference>
<feature type="region of interest" description="Disordered" evidence="16">
    <location>
        <begin position="1272"/>
        <end position="1296"/>
    </location>
</feature>
<evidence type="ECO:0000256" key="5">
    <source>
        <dbReference type="ARBA" id="ARBA00022723"/>
    </source>
</evidence>
<dbReference type="SUPFAM" id="SSF57889">
    <property type="entry name" value="Cysteine-rich domain"/>
    <property type="match status" value="1"/>
</dbReference>
<feature type="compositionally biased region" description="Basic and acidic residues" evidence="16">
    <location>
        <begin position="1349"/>
        <end position="1372"/>
    </location>
</feature>
<dbReference type="InterPro" id="IPR008271">
    <property type="entry name" value="Ser/Thr_kinase_AS"/>
</dbReference>
<reference evidence="22" key="1">
    <citation type="submission" date="2013-03" db="EMBL/GenBank/DDBJ databases">
        <title>The Genome Sequence of Anopheles dirus WRAIR2.</title>
        <authorList>
            <consortium name="The Broad Institute Genomics Platform"/>
            <person name="Neafsey D.E."/>
            <person name="Walton C."/>
            <person name="Walker B."/>
            <person name="Young S.K."/>
            <person name="Zeng Q."/>
            <person name="Gargeya S."/>
            <person name="Fitzgerald M."/>
            <person name="Haas B."/>
            <person name="Abouelleil A."/>
            <person name="Allen A.W."/>
            <person name="Alvarado L."/>
            <person name="Arachchi H.M."/>
            <person name="Berlin A.M."/>
            <person name="Chapman S.B."/>
            <person name="Gainer-Dewar J."/>
            <person name="Goldberg J."/>
            <person name="Griggs A."/>
            <person name="Gujja S."/>
            <person name="Hansen M."/>
            <person name="Howarth C."/>
            <person name="Imamovic A."/>
            <person name="Ireland A."/>
            <person name="Larimer J."/>
            <person name="McCowan C."/>
            <person name="Murphy C."/>
            <person name="Pearson M."/>
            <person name="Poon T.W."/>
            <person name="Priest M."/>
            <person name="Roberts A."/>
            <person name="Saif S."/>
            <person name="Shea T."/>
            <person name="Sisk P."/>
            <person name="Sykes S."/>
            <person name="Wortman J."/>
            <person name="Nusbaum C."/>
            <person name="Birren B."/>
        </authorList>
    </citation>
    <scope>NUCLEOTIDE SEQUENCE [LARGE SCALE GENOMIC DNA]</scope>
    <source>
        <strain evidence="22">WRAIR2</strain>
    </source>
</reference>
<keyword evidence="10 14" id="KW-0067">ATP-binding</keyword>
<evidence type="ECO:0000256" key="2">
    <source>
        <dbReference type="ARBA" id="ARBA00022527"/>
    </source>
</evidence>
<proteinExistence type="predicted"/>
<dbReference type="SUPFAM" id="SSF56112">
    <property type="entry name" value="Protein kinase-like (PK-like)"/>
    <property type="match status" value="1"/>
</dbReference>
<dbReference type="InterPro" id="IPR002219">
    <property type="entry name" value="PKC_DAG/PE"/>
</dbReference>
<dbReference type="GO" id="GO:0000281">
    <property type="term" value="P:mitotic cytokinesis"/>
    <property type="evidence" value="ECO:0007669"/>
    <property type="project" value="TreeGrafter"/>
</dbReference>
<evidence type="ECO:0000256" key="8">
    <source>
        <dbReference type="ARBA" id="ARBA00022777"/>
    </source>
</evidence>
<dbReference type="GO" id="GO:0008270">
    <property type="term" value="F:zinc ion binding"/>
    <property type="evidence" value="ECO:0007669"/>
    <property type="project" value="UniProtKB-KW"/>
</dbReference>
<dbReference type="Gene3D" id="1.10.510.10">
    <property type="entry name" value="Transferase(Phosphotransferase) domain 1"/>
    <property type="match status" value="1"/>
</dbReference>
<dbReference type="SMART" id="SM00133">
    <property type="entry name" value="S_TK_X"/>
    <property type="match status" value="1"/>
</dbReference>
<keyword evidence="7" id="KW-0863">Zinc-finger</keyword>
<evidence type="ECO:0000313" key="21">
    <source>
        <dbReference type="EnsemblMetazoa" id="ADIR004241-PA"/>
    </source>
</evidence>
<keyword evidence="11 15" id="KW-0175">Coiled coil</keyword>
<name>A0A182N9B7_9DIPT</name>
<feature type="coiled-coil region" evidence="15">
    <location>
        <begin position="1306"/>
        <end position="1333"/>
    </location>
</feature>
<keyword evidence="4" id="KW-0808">Transferase</keyword>
<dbReference type="Pfam" id="PF00780">
    <property type="entry name" value="CNH"/>
    <property type="match status" value="1"/>
</dbReference>
<dbReference type="PANTHER" id="PTHR22988:SF71">
    <property type="entry name" value="CITRON RHO-INTERACTING KINASE"/>
    <property type="match status" value="1"/>
</dbReference>
<dbReference type="PROSITE" id="PS00107">
    <property type="entry name" value="PROTEIN_KINASE_ATP"/>
    <property type="match status" value="1"/>
</dbReference>
<dbReference type="InterPro" id="IPR046349">
    <property type="entry name" value="C1-like_sf"/>
</dbReference>
<feature type="region of interest" description="Disordered" evidence="16">
    <location>
        <begin position="1488"/>
        <end position="1515"/>
    </location>
</feature>
<keyword evidence="8" id="KW-0418">Kinase</keyword>
<dbReference type="GO" id="GO:0031032">
    <property type="term" value="P:actomyosin structure organization"/>
    <property type="evidence" value="ECO:0007669"/>
    <property type="project" value="TreeGrafter"/>
</dbReference>
<feature type="domain" description="AGC-kinase C-terminal" evidence="20">
    <location>
        <begin position="377"/>
        <end position="453"/>
    </location>
</feature>
<organism evidence="21 22">
    <name type="scientific">Anopheles dirus</name>
    <dbReference type="NCBI Taxonomy" id="7168"/>
    <lineage>
        <taxon>Eukaryota</taxon>
        <taxon>Metazoa</taxon>
        <taxon>Ecdysozoa</taxon>
        <taxon>Arthropoda</taxon>
        <taxon>Hexapoda</taxon>
        <taxon>Insecta</taxon>
        <taxon>Pterygota</taxon>
        <taxon>Neoptera</taxon>
        <taxon>Endopterygota</taxon>
        <taxon>Diptera</taxon>
        <taxon>Nematocera</taxon>
        <taxon>Culicoidea</taxon>
        <taxon>Culicidae</taxon>
        <taxon>Anophelinae</taxon>
        <taxon>Anopheles</taxon>
    </lineage>
</organism>
<keyword evidence="5" id="KW-0479">Metal-binding</keyword>
<dbReference type="FunFam" id="1.10.510.10:FF:000751">
    <property type="entry name" value="Non-specific serine/threonine protein kinase"/>
    <property type="match status" value="1"/>
</dbReference>
<dbReference type="Proteomes" id="UP000075884">
    <property type="component" value="Unassembled WGS sequence"/>
</dbReference>
<dbReference type="GO" id="GO:0106310">
    <property type="term" value="F:protein serine kinase activity"/>
    <property type="evidence" value="ECO:0007669"/>
    <property type="project" value="RHEA"/>
</dbReference>
<feature type="coiled-coil region" evidence="15">
    <location>
        <begin position="801"/>
        <end position="1171"/>
    </location>
</feature>
<feature type="coiled-coil region" evidence="15">
    <location>
        <begin position="611"/>
        <end position="702"/>
    </location>
</feature>
<evidence type="ECO:0000259" key="19">
    <source>
        <dbReference type="PROSITE" id="PS50219"/>
    </source>
</evidence>
<keyword evidence="3" id="KW-0597">Phosphoprotein</keyword>
<protein>
    <recommendedName>
        <fullName evidence="1">non-specific serine/threonine protein kinase</fullName>
        <ecNumber evidence="1">2.7.11.1</ecNumber>
    </recommendedName>
</protein>
<keyword evidence="9" id="KW-0862">Zinc</keyword>
<sequence length="1900" mass="215703">MSKHEKEQKAIAVRTARLNDLILGRTGNGASGGSITHGKDTAAAGGECNGINLEVALSREGLLDSLLVLYDECSKDAVKKKDKNIADFVSKYRPIIQETRERRANVHDFDVKCLIGKGYFGEVHLVVERHTKQLYAMKKMSKEHVSAVQVRTERDIMANRRSEWVTPLQYAFQDQNSLYLVMEFLPGGDLLSLMIRVGVFDEELAQFYLAELTAALHGLHALGYVHRDIKPENILLDRFGHLKLADFGNATAINDDGSVTSPMPVGTPDYIAPELLQTLSPANRSASCTKHDVTCDFWSMGIIGYEFVVEQTPFHGTNVNETYSKILSHCEGRITKKLAYPSHVSISTHFRDLLDRLVTSVSNRISYAEIVRHPFFGDLNWDRLRYMIPPIIPTVSSDDDTSNFDDVDKTGKRKALLGRNPTFNIARMNDFSGHDLPFVGYSYVYEEPDAAGMYRDTDEHMKAARLSAKVKEQDRRLKEHGGEIHRLQKEVLERDRKIVTMTAHSKILDETKRELESMTELLKEKTAELAATRTENKTLRNSLKIEKEQRVKNDATIADVVKQTYKKWEKVKQTSDQAYERQLAEKKTELAGVHEKLREVSTELVARLDECQHLQASVENYKELLKKSKNKLMANKESLDRSQQELMATYDAKIAELRGKWKAEKEQRASLEAEVRELRDKLQEQESSVRFVEDTKQKLVDNIKRRMTMQLEENNMLREAKQFSDKMSEEMQRKCDSLRSEICKLQEQTVVTMPNSSVDSSRRSSLVYEQEFRSANSSIQDMTTVMAVTSDGETQRLRNDLIKARESEHEQRKRAENLEEVVGRLEKVIDQLKASGAGSSGAETLLEKQNERLEDKLSAIREQAILDKQSARNANLSLWKLEKELEGLRGEKSILTRRIEQADDRVQRIRHEKEELEFKMNQQRETIINKDKQIEDLRSDLTALKDELRKERELWSSSEKDRLAEKTELIECVAKIQLLEEKLKESQQKQHQLNERVRLLTGENGRLAKELHEAQDELADANESSEELEQRLASVTKNFNMLKGACSITETQLTELEQLLEKEAKRNRECGEQMDTLRRRLAEKDTDIERFRQELLQERSGKTLSESKTNHLLAEYEDLRRKFEELQRQMVDQQHELIEKTSHLFEVQERIELLNHDAGNLQKVVANYEQEHYVLKEENARLLTDVFLAKEQTAQRGNELREQVNTVEQLSAELEHVKRVLQEQKTFYTERDVKSEATLAQHKKLINYLQAKVEECCNVHRKKKTLAGLIFGTSSGPSSSERKENVAPNVGAVGGSTVPVESTASYRKLEDELKKERTRIAQLKEQLLRAKTDLIAAAKCNTLPASSKQQKDDDNGQVERKSTVREEEKKPQVEPSSRRRTTSAAGKQQRTAIVSAVSGGKAHTFDMTIESSSSASKQPAILCAACDRLILAGHPYWRCTDCNTTVHRKCRASVTGGCGERRKSGGVGDEIGKANESLDDFADELGTEDATDVESVGPDAAADRKSPTFSMASSAEEKAEEDRYVGDLLFKTKRLEPKLYVNDIYEVSEKAVLLGCDTGLYSYHMDTGEVVHIRGISNVRSFAVSHAIPKAILIGSEGEYLYQCDLRHLQSRAHASACLQPKLESFVLDLSIANRTHNEPWHIVRMMEDIPVDGKLSDAIAIAATSSRIVILKFDGQAGRFKPVRGLDTVLPVSTVLFTKDTAIVGSDKFFEIDLRMFAAEEFLDMSDKTLGEIRTCAPLAAFRINSQEYLLCYREIGIFVDDSGWRSRPDNLNWLQDPVEFYYRESCLFIAHADCVQVMYISKSYTKDLACRQSHADDERRAFISLRETPRLLAPLQYARTSIYVACECGPDREQEIVLLDGLKALRTVGFSRSLETLSSLATGVGQSQDSLSTLGQGV</sequence>
<dbReference type="Gene3D" id="3.30.60.20">
    <property type="match status" value="1"/>
</dbReference>
<dbReference type="PROSITE" id="PS50219">
    <property type="entry name" value="CNH"/>
    <property type="match status" value="1"/>
</dbReference>
<dbReference type="GO" id="GO:0005524">
    <property type="term" value="F:ATP binding"/>
    <property type="evidence" value="ECO:0007669"/>
    <property type="project" value="UniProtKB-UniRule"/>
</dbReference>
<evidence type="ECO:0000313" key="22">
    <source>
        <dbReference type="Proteomes" id="UP000075884"/>
    </source>
</evidence>
<accession>A0A182N9B7</accession>
<evidence type="ECO:0000256" key="1">
    <source>
        <dbReference type="ARBA" id="ARBA00012513"/>
    </source>
</evidence>
<dbReference type="SMART" id="SM00220">
    <property type="entry name" value="S_TKc"/>
    <property type="match status" value="1"/>
</dbReference>
<dbReference type="STRING" id="7168.A0A182N9B7"/>
<dbReference type="VEuPathDB" id="VectorBase:ADIR004241"/>
<dbReference type="InterPro" id="IPR011009">
    <property type="entry name" value="Kinase-like_dom_sf"/>
</dbReference>
<feature type="coiled-coil region" evidence="15">
    <location>
        <begin position="470"/>
        <end position="549"/>
    </location>
</feature>
<dbReference type="InterPro" id="IPR017441">
    <property type="entry name" value="Protein_kinase_ATP_BS"/>
</dbReference>
<evidence type="ECO:0000256" key="4">
    <source>
        <dbReference type="ARBA" id="ARBA00022679"/>
    </source>
</evidence>
<feature type="domain" description="CNH" evidence="19">
    <location>
        <begin position="1538"/>
        <end position="1831"/>
    </location>
</feature>
<dbReference type="Pfam" id="PF00069">
    <property type="entry name" value="Pkinase"/>
    <property type="match status" value="1"/>
</dbReference>
<dbReference type="GO" id="GO:0004674">
    <property type="term" value="F:protein serine/threonine kinase activity"/>
    <property type="evidence" value="ECO:0007669"/>
    <property type="project" value="UniProtKB-KW"/>
</dbReference>
<dbReference type="PROSITE" id="PS00108">
    <property type="entry name" value="PROTEIN_KINASE_ST"/>
    <property type="match status" value="1"/>
</dbReference>
<comment type="catalytic activity">
    <reaction evidence="12">
        <text>L-threonyl-[protein] + ATP = O-phospho-L-threonyl-[protein] + ADP + H(+)</text>
        <dbReference type="Rhea" id="RHEA:46608"/>
        <dbReference type="Rhea" id="RHEA-COMP:11060"/>
        <dbReference type="Rhea" id="RHEA-COMP:11605"/>
        <dbReference type="ChEBI" id="CHEBI:15378"/>
        <dbReference type="ChEBI" id="CHEBI:30013"/>
        <dbReference type="ChEBI" id="CHEBI:30616"/>
        <dbReference type="ChEBI" id="CHEBI:61977"/>
        <dbReference type="ChEBI" id="CHEBI:456216"/>
        <dbReference type="EC" id="2.7.11.1"/>
    </reaction>
</comment>
<feature type="domain" description="Protein kinase" evidence="17">
    <location>
        <begin position="109"/>
        <end position="376"/>
    </location>
</feature>
<dbReference type="GO" id="GO:0005737">
    <property type="term" value="C:cytoplasm"/>
    <property type="evidence" value="ECO:0007669"/>
    <property type="project" value="TreeGrafter"/>
</dbReference>
<evidence type="ECO:0000256" key="16">
    <source>
        <dbReference type="SAM" id="MobiDB-lite"/>
    </source>
</evidence>
<dbReference type="EC" id="2.7.11.1" evidence="1"/>
<feature type="domain" description="Phorbol-ester/DAG-type" evidence="18">
    <location>
        <begin position="1402"/>
        <end position="1458"/>
    </location>
</feature>
<dbReference type="PROSITE" id="PS50011">
    <property type="entry name" value="PROTEIN_KINASE_DOM"/>
    <property type="match status" value="1"/>
</dbReference>